<name>A0AAD9EAP7_9PEZI</name>
<evidence type="ECO:0000256" key="1">
    <source>
        <dbReference type="ARBA" id="ARBA00001947"/>
    </source>
</evidence>
<keyword evidence="8" id="KW-1185">Reference proteome</keyword>
<evidence type="ECO:0000256" key="3">
    <source>
        <dbReference type="ARBA" id="ARBA00022723"/>
    </source>
</evidence>
<protein>
    <recommendedName>
        <fullName evidence="9">Alcohol dehydrogenase-like C-terminal domain-containing protein</fullName>
    </recommendedName>
</protein>
<dbReference type="GO" id="GO:0008270">
    <property type="term" value="F:zinc ion binding"/>
    <property type="evidence" value="ECO:0007669"/>
    <property type="project" value="InterPro"/>
</dbReference>
<dbReference type="PANTHER" id="PTHR42813">
    <property type="entry name" value="ZINC-TYPE ALCOHOL DEHYDROGENASE-LIKE"/>
    <property type="match status" value="1"/>
</dbReference>
<reference evidence="7" key="1">
    <citation type="submission" date="2023-01" db="EMBL/GenBank/DDBJ databases">
        <title>Colletotrichum chrysophilum M932 genome sequence.</title>
        <authorList>
            <person name="Baroncelli R."/>
        </authorList>
    </citation>
    <scope>NUCLEOTIDE SEQUENCE</scope>
    <source>
        <strain evidence="7">M932</strain>
    </source>
</reference>
<dbReference type="InterPro" id="IPR036291">
    <property type="entry name" value="NAD(P)-bd_dom_sf"/>
</dbReference>
<dbReference type="Gene3D" id="3.90.180.10">
    <property type="entry name" value="Medium-chain alcohol dehydrogenases, catalytic domain"/>
    <property type="match status" value="1"/>
</dbReference>
<feature type="region of interest" description="Disordered" evidence="6">
    <location>
        <begin position="321"/>
        <end position="350"/>
    </location>
</feature>
<feature type="region of interest" description="Disordered" evidence="6">
    <location>
        <begin position="265"/>
        <end position="292"/>
    </location>
</feature>
<feature type="compositionally biased region" description="Polar residues" evidence="6">
    <location>
        <begin position="278"/>
        <end position="287"/>
    </location>
</feature>
<dbReference type="GO" id="GO:0016491">
    <property type="term" value="F:oxidoreductase activity"/>
    <property type="evidence" value="ECO:0007669"/>
    <property type="project" value="InterPro"/>
</dbReference>
<comment type="cofactor">
    <cofactor evidence="1">
        <name>Zn(2+)</name>
        <dbReference type="ChEBI" id="CHEBI:29105"/>
    </cofactor>
</comment>
<keyword evidence="4" id="KW-0862">Zinc</keyword>
<gene>
    <name evidence="7" type="ORF">CCHR01_13224</name>
</gene>
<dbReference type="InterPro" id="IPR002328">
    <property type="entry name" value="ADH_Zn_CS"/>
</dbReference>
<organism evidence="7 8">
    <name type="scientific">Colletotrichum chrysophilum</name>
    <dbReference type="NCBI Taxonomy" id="1836956"/>
    <lineage>
        <taxon>Eukaryota</taxon>
        <taxon>Fungi</taxon>
        <taxon>Dikarya</taxon>
        <taxon>Ascomycota</taxon>
        <taxon>Pezizomycotina</taxon>
        <taxon>Sordariomycetes</taxon>
        <taxon>Hypocreomycetidae</taxon>
        <taxon>Glomerellales</taxon>
        <taxon>Glomerellaceae</taxon>
        <taxon>Colletotrichum</taxon>
        <taxon>Colletotrichum gloeosporioides species complex</taxon>
    </lineage>
</organism>
<evidence type="ECO:0000313" key="7">
    <source>
        <dbReference type="EMBL" id="KAK1844169.1"/>
    </source>
</evidence>
<evidence type="ECO:0000256" key="4">
    <source>
        <dbReference type="ARBA" id="ARBA00022833"/>
    </source>
</evidence>
<proteinExistence type="inferred from homology"/>
<evidence type="ECO:0000256" key="5">
    <source>
        <dbReference type="ARBA" id="ARBA00023027"/>
    </source>
</evidence>
<dbReference type="Proteomes" id="UP001243330">
    <property type="component" value="Unassembled WGS sequence"/>
</dbReference>
<sequence>MYHVFGGSPHGFGHEAVGYTSSIGDSVTSLSVDEYFIVPDNTDDGKWDRTHPPALVTQLTAACKSVIPIPINSTNTTVKLAYLMIADVFTTGWHALTYSGFQAEDIFAIFGAGPAGPLSAYSAKLRGASRVYVVDRIDSRLEQAQSIGATPINCSQDDPVGAILRYESEGVTRSVDYVEAPTQYNMDSENVPPPPYVADTATQPINRPPPFPSPSEVTAHFINLIPGSAPFTFAYPEPSALWLSRDIQHEDWAAFTSNLVRAGRAGTTGGAPLPADSKGQQPMSAAQSPEYEEQIGRMREELARWNQTFFKPRGMKVVSGEDYRAETQPSSSQAQSGSSGGGADKRWKFGPDKFGFQIGGALLGIDMSKPAKDK</sequence>
<comment type="similarity">
    <text evidence="2">Belongs to the zinc-containing alcohol dehydrogenase family.</text>
</comment>
<dbReference type="EMBL" id="JAQOWY010000323">
    <property type="protein sequence ID" value="KAK1844169.1"/>
    <property type="molecule type" value="Genomic_DNA"/>
</dbReference>
<dbReference type="InterPro" id="IPR011032">
    <property type="entry name" value="GroES-like_sf"/>
</dbReference>
<comment type="caution">
    <text evidence="7">The sequence shown here is derived from an EMBL/GenBank/DDBJ whole genome shotgun (WGS) entry which is preliminary data.</text>
</comment>
<evidence type="ECO:0008006" key="9">
    <source>
        <dbReference type="Google" id="ProtNLM"/>
    </source>
</evidence>
<keyword evidence="3" id="KW-0479">Metal-binding</keyword>
<dbReference type="SUPFAM" id="SSF50129">
    <property type="entry name" value="GroES-like"/>
    <property type="match status" value="1"/>
</dbReference>
<accession>A0AAD9EAP7</accession>
<dbReference type="Gene3D" id="3.40.50.720">
    <property type="entry name" value="NAD(P)-binding Rossmann-like Domain"/>
    <property type="match status" value="1"/>
</dbReference>
<evidence type="ECO:0000256" key="6">
    <source>
        <dbReference type="SAM" id="MobiDB-lite"/>
    </source>
</evidence>
<keyword evidence="5" id="KW-0520">NAD</keyword>
<dbReference type="PANTHER" id="PTHR42813:SF3">
    <property type="entry name" value="GLUTATHIONE-INDEPENDENT FORMALDEHYDE DEHYDROGENASE"/>
    <property type="match status" value="1"/>
</dbReference>
<dbReference type="AlphaFoldDB" id="A0AAD9EAP7"/>
<dbReference type="SUPFAM" id="SSF51735">
    <property type="entry name" value="NAD(P)-binding Rossmann-fold domains"/>
    <property type="match status" value="1"/>
</dbReference>
<evidence type="ECO:0000256" key="2">
    <source>
        <dbReference type="ARBA" id="ARBA00008072"/>
    </source>
</evidence>
<dbReference type="PROSITE" id="PS00059">
    <property type="entry name" value="ADH_ZINC"/>
    <property type="match status" value="1"/>
</dbReference>
<evidence type="ECO:0000313" key="8">
    <source>
        <dbReference type="Proteomes" id="UP001243330"/>
    </source>
</evidence>